<dbReference type="OrthoDB" id="5417332at2"/>
<keyword evidence="1" id="KW-0472">Membrane</keyword>
<dbReference type="EMBL" id="AE017125">
    <property type="protein sequence ID" value="AAP78372.1"/>
    <property type="molecule type" value="Genomic_DNA"/>
</dbReference>
<protein>
    <submittedName>
        <fullName evidence="2">Uncharacterized protein</fullName>
    </submittedName>
</protein>
<feature type="transmembrane region" description="Helical" evidence="1">
    <location>
        <begin position="56"/>
        <end position="75"/>
    </location>
</feature>
<dbReference type="KEGG" id="hhe:HH_1775"/>
<sequence length="117" mass="14060">MALQEELKQQGDFLFRYRSYLPFALLLFFPKFTGYVPSKMDFSFRSMLRREYHSFFGLTSSLFVFHYLIVVFVCWLNDWHLLLPNEILSYLFGISAVFYLLVRSLVKKTKLFEVADR</sequence>
<evidence type="ECO:0000256" key="1">
    <source>
        <dbReference type="SAM" id="Phobius"/>
    </source>
</evidence>
<proteinExistence type="predicted"/>
<feature type="transmembrane region" description="Helical" evidence="1">
    <location>
        <begin position="87"/>
        <end position="106"/>
    </location>
</feature>
<feature type="transmembrane region" description="Helical" evidence="1">
    <location>
        <begin position="20"/>
        <end position="36"/>
    </location>
</feature>
<organism evidence="2 3">
    <name type="scientific">Helicobacter hepaticus (strain ATCC 51449 / 3B1)</name>
    <dbReference type="NCBI Taxonomy" id="235279"/>
    <lineage>
        <taxon>Bacteria</taxon>
        <taxon>Pseudomonadati</taxon>
        <taxon>Campylobacterota</taxon>
        <taxon>Epsilonproteobacteria</taxon>
        <taxon>Campylobacterales</taxon>
        <taxon>Helicobacteraceae</taxon>
        <taxon>Helicobacter</taxon>
    </lineage>
</organism>
<accession>Q7VFA2</accession>
<evidence type="ECO:0000313" key="2">
    <source>
        <dbReference type="EMBL" id="AAP78372.1"/>
    </source>
</evidence>
<dbReference type="AlphaFoldDB" id="Q7VFA2"/>
<keyword evidence="3" id="KW-1185">Reference proteome</keyword>
<dbReference type="STRING" id="235279.HH_1775"/>
<name>Q7VFA2_HELHP</name>
<dbReference type="Proteomes" id="UP000002495">
    <property type="component" value="Chromosome"/>
</dbReference>
<gene>
    <name evidence="2" type="ordered locus">HH_1775</name>
</gene>
<keyword evidence="1" id="KW-1133">Transmembrane helix</keyword>
<dbReference type="HOGENOM" id="CLU_2081570_0_0_7"/>
<reference evidence="2 3" key="1">
    <citation type="journal article" date="2003" name="Proc. Natl. Acad. Sci. U.S.A.">
        <title>The complete genome sequence of the carcinogenic bacterium Helicobacter hepaticus.</title>
        <authorList>
            <person name="Suerbaum S."/>
            <person name="Josenhans C."/>
            <person name="Sterzenbach T."/>
            <person name="Drescher B."/>
            <person name="Brandt P."/>
            <person name="Bell M."/>
            <person name="Droege M."/>
            <person name="Fartmann B."/>
            <person name="Fischer H.-P."/>
            <person name="Ge Z."/>
            <person name="Hoerster A."/>
            <person name="Holland R."/>
            <person name="Klein K."/>
            <person name="Koenig J."/>
            <person name="Macko L."/>
            <person name="Mendz G.L."/>
            <person name="Nyakatura G."/>
            <person name="Schauer D.B."/>
            <person name="Shen Z."/>
            <person name="Weber J."/>
            <person name="Frosch M."/>
            <person name="Fox J.G."/>
        </authorList>
    </citation>
    <scope>NUCLEOTIDE SEQUENCE [LARGE SCALE GENOMIC DNA]</scope>
    <source>
        <strain evidence="3">ATCC 51449 / 3B1</strain>
    </source>
</reference>
<evidence type="ECO:0000313" key="3">
    <source>
        <dbReference type="Proteomes" id="UP000002495"/>
    </source>
</evidence>
<dbReference type="RefSeq" id="WP_011116614.1">
    <property type="nucleotide sequence ID" value="NC_004917.1"/>
</dbReference>
<keyword evidence="1" id="KW-0812">Transmembrane</keyword>